<proteinExistence type="predicted"/>
<keyword evidence="1" id="KW-0812">Transmembrane</keyword>
<keyword evidence="1" id="KW-1133">Transmembrane helix</keyword>
<dbReference type="EMBL" id="JADCKQ010000002">
    <property type="protein sequence ID" value="MBI1492751.1"/>
    <property type="molecule type" value="Genomic_DNA"/>
</dbReference>
<dbReference type="RefSeq" id="WP_228847650.1">
    <property type="nucleotide sequence ID" value="NZ_JADCKQ010000002.1"/>
</dbReference>
<accession>A0A8J7ILR3</accession>
<dbReference type="Pfam" id="PF05656">
    <property type="entry name" value="DUF805"/>
    <property type="match status" value="1"/>
</dbReference>
<feature type="transmembrane region" description="Helical" evidence="1">
    <location>
        <begin position="26"/>
        <end position="47"/>
    </location>
</feature>
<keyword evidence="3" id="KW-1185">Reference proteome</keyword>
<reference evidence="2" key="1">
    <citation type="submission" date="2020-10" db="EMBL/GenBank/DDBJ databases">
        <title>Paenihalocynthiibacter styelae gen. nov., sp. nov., isolated from stalked sea squirt Styela clava.</title>
        <authorList>
            <person name="Kim Y.-O."/>
            <person name="Yoon J.-H."/>
        </authorList>
    </citation>
    <scope>NUCLEOTIDE SEQUENCE</scope>
    <source>
        <strain evidence="2">MYP1-1</strain>
    </source>
</reference>
<feature type="transmembrane region" description="Helical" evidence="1">
    <location>
        <begin position="53"/>
        <end position="76"/>
    </location>
</feature>
<dbReference type="InterPro" id="IPR008523">
    <property type="entry name" value="DUF805"/>
</dbReference>
<evidence type="ECO:0000313" key="3">
    <source>
        <dbReference type="Proteomes" id="UP000640583"/>
    </source>
</evidence>
<protein>
    <submittedName>
        <fullName evidence="2">DUF805 domain-containing protein</fullName>
    </submittedName>
</protein>
<comment type="caution">
    <text evidence="2">The sequence shown here is derived from an EMBL/GenBank/DDBJ whole genome shotgun (WGS) entry which is preliminary data.</text>
</comment>
<feature type="transmembrane region" description="Helical" evidence="1">
    <location>
        <begin position="88"/>
        <end position="108"/>
    </location>
</feature>
<dbReference type="Proteomes" id="UP000640583">
    <property type="component" value="Unassembled WGS sequence"/>
</dbReference>
<dbReference type="GO" id="GO:0016020">
    <property type="term" value="C:membrane"/>
    <property type="evidence" value="ECO:0007669"/>
    <property type="project" value="InterPro"/>
</dbReference>
<gene>
    <name evidence="2" type="ORF">H1D41_03775</name>
</gene>
<keyword evidence="1" id="KW-0472">Membrane</keyword>
<organism evidence="2 3">
    <name type="scientific">Halocynthiibacter styelae</name>
    <dbReference type="NCBI Taxonomy" id="2761955"/>
    <lineage>
        <taxon>Bacteria</taxon>
        <taxon>Pseudomonadati</taxon>
        <taxon>Pseudomonadota</taxon>
        <taxon>Alphaproteobacteria</taxon>
        <taxon>Rhodobacterales</taxon>
        <taxon>Paracoccaceae</taxon>
        <taxon>Halocynthiibacter</taxon>
    </lineage>
</organism>
<evidence type="ECO:0000256" key="1">
    <source>
        <dbReference type="SAM" id="Phobius"/>
    </source>
</evidence>
<dbReference type="AlphaFoldDB" id="A0A8J7ILR3"/>
<evidence type="ECO:0000313" key="2">
    <source>
        <dbReference type="EMBL" id="MBI1492751.1"/>
    </source>
</evidence>
<feature type="transmembrane region" description="Helical" evidence="1">
    <location>
        <begin position="153"/>
        <end position="177"/>
    </location>
</feature>
<name>A0A8J7ILR3_9RHOB</name>
<sequence>MSITASISRCLTNGLSLSSRATRGEFWSLWAVHMGAPAFGLGMLALAESPLTGLRAFTLGLIISMITLPLTFTAAIRRFHDAGKSAKSGAILFLLCFLCLGLAAWLSLPSLRVDVHLAAVHADMAMDGAGPRENALYAYLSPGVALGTAAHNILGALIFYVAILPLVMIAGLSFALITPTLLRRSEPGENQWGAHPRGETL</sequence>